<feature type="region of interest" description="Disordered" evidence="14">
    <location>
        <begin position="88"/>
        <end position="112"/>
    </location>
</feature>
<evidence type="ECO:0000313" key="17">
    <source>
        <dbReference type="EMBL" id="OXA61897.1"/>
    </source>
</evidence>
<proteinExistence type="inferred from homology"/>
<keyword evidence="5" id="KW-0479">Metal-binding</keyword>
<evidence type="ECO:0000256" key="14">
    <source>
        <dbReference type="SAM" id="MobiDB-lite"/>
    </source>
</evidence>
<dbReference type="GO" id="GO:0005789">
    <property type="term" value="C:endoplasmic reticulum membrane"/>
    <property type="evidence" value="ECO:0007669"/>
    <property type="project" value="UniProtKB-SubCell"/>
</dbReference>
<dbReference type="InterPro" id="IPR050668">
    <property type="entry name" value="Cytochrome_b5"/>
</dbReference>
<dbReference type="SUPFAM" id="SSF81383">
    <property type="entry name" value="F-box domain"/>
    <property type="match status" value="1"/>
</dbReference>
<keyword evidence="9" id="KW-0408">Iron</keyword>
<sequence length="687" mass="78159">MGDTAAKKYSLKEVEAHKDKKSCWIVIADNVYDVTKFLEEHPGGEEVLLEQAGKDATENFEDVGHSTDARTMMKDYLVGEIIDEEKTNTPEKLKKKWSGDSNDPDNSRTSNRHWGTAINIMNDGSGILAMIKEDMHQLSDQTDKGKSNDGHNFVHIFPPELSNKLFSYLSDRDLFTCSRCCISWRQVINDNSQWKARCISRGWATINSGGNVHQRWNCIKSHVSIHDNYKFRTSPQFVLPEVASLRISPMCDWALYFRQCLHIKRSWDKGIYAIHRLENLKCPDYEYTTLNNDFDCNGKLLVCGTSSGKVLVWSVEGVPTFLESIAVARRRVEVECVLLRSNFLIVLYQNGLIKVFDTGKLSKTINEDDQPKLESVYAIRATGSESPDGFEFVLNAQTITEDDDYLTSFEDDDNDLELWIRELFRIDLWMGNDVEGSNMMIHANENIVVLTGILCKSLFLWKIGKGDFVRHILLPAGSQVVYQSHLSARYLYLSTKRRNVYGNGNPSWFVTVYDLSSLENSDENSPEINPLIIIPSTNMVEEIRSDSKDARIVFSTQDGGLCCVRFENNGFESLFDKQAPSFVDNLTVSDDLIVYHQYDGYLMGNNWAGEELFEISAHIGLVKGLQIFENYLISGGDAMQLCVWDAKTGERCHTVYHQPCRIQHLYADATKIITVGREDPPVLVAYW</sequence>
<reference evidence="17 18" key="1">
    <citation type="submission" date="2015-12" db="EMBL/GenBank/DDBJ databases">
        <title>The genome of Folsomia candida.</title>
        <authorList>
            <person name="Faddeeva A."/>
            <person name="Derks M.F."/>
            <person name="Anvar Y."/>
            <person name="Smit S."/>
            <person name="Van Straalen N."/>
            <person name="Roelofs D."/>
        </authorList>
    </citation>
    <scope>NUCLEOTIDE SEQUENCE [LARGE SCALE GENOMIC DNA]</scope>
    <source>
        <strain evidence="17 18">VU population</strain>
        <tissue evidence="17">Whole body</tissue>
    </source>
</reference>
<dbReference type="PRINTS" id="PR00363">
    <property type="entry name" value="CYTOCHROMEB5"/>
</dbReference>
<keyword evidence="6" id="KW-0256">Endoplasmic reticulum</keyword>
<dbReference type="PROSITE" id="PS00191">
    <property type="entry name" value="CYTOCHROME_B5_1"/>
    <property type="match status" value="1"/>
</dbReference>
<gene>
    <name evidence="17" type="ORF">Fcan01_02027</name>
</gene>
<dbReference type="GO" id="GO:0020037">
    <property type="term" value="F:heme binding"/>
    <property type="evidence" value="ECO:0007669"/>
    <property type="project" value="InterPro"/>
</dbReference>
<dbReference type="PANTHER" id="PTHR19359:SF150">
    <property type="entry name" value="CYTOCHROME B5"/>
    <property type="match status" value="1"/>
</dbReference>
<comment type="similarity">
    <text evidence="12">Belongs to the cytochrome b5 family.</text>
</comment>
<dbReference type="SMART" id="SM01117">
    <property type="entry name" value="Cyt-b5"/>
    <property type="match status" value="1"/>
</dbReference>
<comment type="caution">
    <text evidence="17">The sequence shown here is derived from an EMBL/GenBank/DDBJ whole genome shotgun (WGS) entry which is preliminary data.</text>
</comment>
<keyword evidence="8" id="KW-0249">Electron transport</keyword>
<keyword evidence="7" id="KW-0492">Microsome</keyword>
<dbReference type="Gene3D" id="2.130.10.10">
    <property type="entry name" value="YVTN repeat-like/Quinoprotein amine dehydrogenase"/>
    <property type="match status" value="1"/>
</dbReference>
<evidence type="ECO:0000256" key="1">
    <source>
        <dbReference type="ARBA" id="ARBA00004131"/>
    </source>
</evidence>
<dbReference type="AlphaFoldDB" id="A0A226EXL0"/>
<keyword evidence="10" id="KW-0472">Membrane</keyword>
<protein>
    <recommendedName>
        <fullName evidence="13">Cytochrome b5</fullName>
    </recommendedName>
</protein>
<accession>A0A226EXL0</accession>
<dbReference type="Gene3D" id="3.10.120.10">
    <property type="entry name" value="Cytochrome b5-like heme/steroid binding domain"/>
    <property type="match status" value="1"/>
</dbReference>
<dbReference type="FunFam" id="3.10.120.10:FF:000002">
    <property type="entry name" value="Cytochrome b5 type B"/>
    <property type="match status" value="1"/>
</dbReference>
<evidence type="ECO:0000256" key="8">
    <source>
        <dbReference type="ARBA" id="ARBA00022982"/>
    </source>
</evidence>
<feature type="domain" description="F-box" evidence="15">
    <location>
        <begin position="151"/>
        <end position="197"/>
    </location>
</feature>
<dbReference type="Pfam" id="PF00173">
    <property type="entry name" value="Cyt-b5"/>
    <property type="match status" value="1"/>
</dbReference>
<name>A0A226EXL0_FOLCA</name>
<dbReference type="InterPro" id="IPR015943">
    <property type="entry name" value="WD40/YVTN_repeat-like_dom_sf"/>
</dbReference>
<dbReference type="InterPro" id="IPR011047">
    <property type="entry name" value="Quinoprotein_ADH-like_sf"/>
</dbReference>
<evidence type="ECO:0000313" key="18">
    <source>
        <dbReference type="Proteomes" id="UP000198287"/>
    </source>
</evidence>
<organism evidence="17 18">
    <name type="scientific">Folsomia candida</name>
    <name type="common">Springtail</name>
    <dbReference type="NCBI Taxonomy" id="158441"/>
    <lineage>
        <taxon>Eukaryota</taxon>
        <taxon>Metazoa</taxon>
        <taxon>Ecdysozoa</taxon>
        <taxon>Arthropoda</taxon>
        <taxon>Hexapoda</taxon>
        <taxon>Collembola</taxon>
        <taxon>Entomobryomorpha</taxon>
        <taxon>Isotomoidea</taxon>
        <taxon>Isotomidae</taxon>
        <taxon>Proisotominae</taxon>
        <taxon>Folsomia</taxon>
    </lineage>
</organism>
<dbReference type="GO" id="GO:0046872">
    <property type="term" value="F:metal ion binding"/>
    <property type="evidence" value="ECO:0007669"/>
    <property type="project" value="UniProtKB-KW"/>
</dbReference>
<evidence type="ECO:0000256" key="7">
    <source>
        <dbReference type="ARBA" id="ARBA00022848"/>
    </source>
</evidence>
<comment type="subcellular location">
    <subcellularLocation>
        <location evidence="1">Endoplasmic reticulum membrane</location>
        <topology evidence="1">Single-pass membrane protein</topology>
        <orientation evidence="1">Cytoplasmic side</orientation>
    </subcellularLocation>
    <subcellularLocation>
        <location evidence="11">Microsome membrane</location>
        <topology evidence="11">Single-pass membrane protein</topology>
        <orientation evidence="11">Cytoplasmic side</orientation>
    </subcellularLocation>
</comment>
<evidence type="ECO:0000256" key="13">
    <source>
        <dbReference type="ARBA" id="ARBA00039806"/>
    </source>
</evidence>
<evidence type="ECO:0000256" key="3">
    <source>
        <dbReference type="ARBA" id="ARBA00022617"/>
    </source>
</evidence>
<evidence type="ECO:0000256" key="10">
    <source>
        <dbReference type="ARBA" id="ARBA00023136"/>
    </source>
</evidence>
<evidence type="ECO:0000256" key="5">
    <source>
        <dbReference type="ARBA" id="ARBA00022723"/>
    </source>
</evidence>
<dbReference type="InterPro" id="IPR001199">
    <property type="entry name" value="Cyt_B5-like_heme/steroid-bd"/>
</dbReference>
<dbReference type="PROSITE" id="PS50181">
    <property type="entry name" value="FBOX"/>
    <property type="match status" value="1"/>
</dbReference>
<dbReference type="PROSITE" id="PS50255">
    <property type="entry name" value="CYTOCHROME_B5_2"/>
    <property type="match status" value="1"/>
</dbReference>
<evidence type="ECO:0000256" key="12">
    <source>
        <dbReference type="ARBA" id="ARBA00038168"/>
    </source>
</evidence>
<dbReference type="SUPFAM" id="SSF55856">
    <property type="entry name" value="Cytochrome b5-like heme/steroid binding domain"/>
    <property type="match status" value="1"/>
</dbReference>
<keyword evidence="4" id="KW-0812">Transmembrane</keyword>
<dbReference type="InterPro" id="IPR036047">
    <property type="entry name" value="F-box-like_dom_sf"/>
</dbReference>
<dbReference type="STRING" id="158441.A0A226EXL0"/>
<dbReference type="Pfam" id="PF12937">
    <property type="entry name" value="F-box-like"/>
    <property type="match status" value="1"/>
</dbReference>
<dbReference type="SMART" id="SM00256">
    <property type="entry name" value="FBOX"/>
    <property type="match status" value="1"/>
</dbReference>
<dbReference type="EMBL" id="LNIX01000001">
    <property type="protein sequence ID" value="OXA61897.1"/>
    <property type="molecule type" value="Genomic_DNA"/>
</dbReference>
<dbReference type="Gene3D" id="1.20.1280.50">
    <property type="match status" value="1"/>
</dbReference>
<dbReference type="OrthoDB" id="260519at2759"/>
<evidence type="ECO:0000256" key="11">
    <source>
        <dbReference type="ARBA" id="ARBA00037877"/>
    </source>
</evidence>
<dbReference type="InterPro" id="IPR001810">
    <property type="entry name" value="F-box_dom"/>
</dbReference>
<keyword evidence="3" id="KW-0349">Heme</keyword>
<dbReference type="PANTHER" id="PTHR19359">
    <property type="entry name" value="CYTOCHROME B5"/>
    <property type="match status" value="1"/>
</dbReference>
<dbReference type="SUPFAM" id="SSF50998">
    <property type="entry name" value="Quinoprotein alcohol dehydrogenase-like"/>
    <property type="match status" value="1"/>
</dbReference>
<evidence type="ECO:0000259" key="16">
    <source>
        <dbReference type="PROSITE" id="PS50255"/>
    </source>
</evidence>
<dbReference type="InterPro" id="IPR018506">
    <property type="entry name" value="Cyt_B5_heme-BS"/>
</dbReference>
<evidence type="ECO:0000256" key="6">
    <source>
        <dbReference type="ARBA" id="ARBA00022824"/>
    </source>
</evidence>
<keyword evidence="2" id="KW-0813">Transport</keyword>
<keyword evidence="18" id="KW-1185">Reference proteome</keyword>
<dbReference type="InterPro" id="IPR036400">
    <property type="entry name" value="Cyt_B5-like_heme/steroid_sf"/>
</dbReference>
<feature type="domain" description="Cytochrome b5 heme-binding" evidence="16">
    <location>
        <begin position="6"/>
        <end position="82"/>
    </location>
</feature>
<evidence type="ECO:0000259" key="15">
    <source>
        <dbReference type="PROSITE" id="PS50181"/>
    </source>
</evidence>
<evidence type="ECO:0000256" key="2">
    <source>
        <dbReference type="ARBA" id="ARBA00022448"/>
    </source>
</evidence>
<evidence type="ECO:0000256" key="9">
    <source>
        <dbReference type="ARBA" id="ARBA00023004"/>
    </source>
</evidence>
<dbReference type="Proteomes" id="UP000198287">
    <property type="component" value="Unassembled WGS sequence"/>
</dbReference>
<evidence type="ECO:0000256" key="4">
    <source>
        <dbReference type="ARBA" id="ARBA00022692"/>
    </source>
</evidence>